<protein>
    <recommendedName>
        <fullName evidence="1">N-acetyltransferase domain-containing protein</fullName>
    </recommendedName>
</protein>
<dbReference type="Gene3D" id="3.30.1050.10">
    <property type="entry name" value="SCP2 sterol-binding domain"/>
    <property type="match status" value="1"/>
</dbReference>
<accession>A0A268HDF2</accession>
<evidence type="ECO:0000313" key="3">
    <source>
        <dbReference type="Proteomes" id="UP000216475"/>
    </source>
</evidence>
<dbReference type="GO" id="GO:0030649">
    <property type="term" value="P:aminoglycoside antibiotic catabolic process"/>
    <property type="evidence" value="ECO:0007669"/>
    <property type="project" value="TreeGrafter"/>
</dbReference>
<proteinExistence type="predicted"/>
<feature type="domain" description="N-acetyltransferase" evidence="1">
    <location>
        <begin position="21"/>
        <end position="162"/>
    </location>
</feature>
<dbReference type="InterPro" id="IPR025559">
    <property type="entry name" value="Eis_dom"/>
</dbReference>
<sequence>MLRFVHIYAIVKGKIRGGIRMQTERLQKQDLEAAMQMSEYAFRYRIPEDKRDARLEQMDQHQQLYGIKENGKLAAKLQLLPLSIRLGEQTMLMGGIAGVATYPEYRRNGYIKRLLTDTLYHMRDQGMPVSMLHPFYADFYRRFGYELFTDRTIYTLKKKDLNRLAPVDGTIERMKKEEHTQEIEDIYTAYAATYSGMLAREDFWWKYRVYRDHDFIALYRDSDGKAQGYIIYEISSRDKLDVSQFIALNAEARIGLWNFLAQHDSMFEEVTLDLPQHDPLIFMLPDPQLEVKHYPYFMARILDVPAFFEKYDWQGSPAGVVLHVEDPIIQENNDTFTLKDANTEMSSEAKGIKLSINMLSAIAFGYKRPLVLWQAGLIEGPEEMIRKFELSIPRRKPYIYDFF</sequence>
<dbReference type="SUPFAM" id="SSF55729">
    <property type="entry name" value="Acyl-CoA N-acyltransferases (Nat)"/>
    <property type="match status" value="1"/>
</dbReference>
<dbReference type="Gene3D" id="3.40.630.30">
    <property type="match status" value="2"/>
</dbReference>
<dbReference type="Pfam" id="PF17668">
    <property type="entry name" value="Acetyltransf_17"/>
    <property type="match status" value="1"/>
</dbReference>
<evidence type="ECO:0000313" key="2">
    <source>
        <dbReference type="EMBL" id="PAE07901.1"/>
    </source>
</evidence>
<dbReference type="PROSITE" id="PS51186">
    <property type="entry name" value="GNAT"/>
    <property type="match status" value="1"/>
</dbReference>
<comment type="caution">
    <text evidence="2">The sequence shown here is derived from an EMBL/GenBank/DDBJ whole genome shotgun (WGS) entry which is preliminary data.</text>
</comment>
<name>A0A268HDF2_9BACI</name>
<dbReference type="Pfam" id="PF13530">
    <property type="entry name" value="SCP2_2"/>
    <property type="match status" value="1"/>
</dbReference>
<dbReference type="PANTHER" id="PTHR37817:SF1">
    <property type="entry name" value="N-ACETYLTRANSFERASE EIS"/>
    <property type="match status" value="1"/>
</dbReference>
<evidence type="ECO:0000259" key="1">
    <source>
        <dbReference type="PROSITE" id="PS51186"/>
    </source>
</evidence>
<reference evidence="2 3" key="1">
    <citation type="submission" date="2017-07" db="EMBL/GenBank/DDBJ databases">
        <title>Isolation and whole genome analysis of endospore-forming bacteria from heroin.</title>
        <authorList>
            <person name="Kalinowski J."/>
            <person name="Ahrens B."/>
            <person name="Al-Dilaimi A."/>
            <person name="Winkler A."/>
            <person name="Wibberg D."/>
            <person name="Schleenbecker U."/>
            <person name="Ruckert C."/>
            <person name="Wolfel R."/>
            <person name="Grass G."/>
        </authorList>
    </citation>
    <scope>NUCLEOTIDE SEQUENCE [LARGE SCALE GENOMIC DNA]</scope>
    <source>
        <strain evidence="2 3">7509</strain>
    </source>
</reference>
<dbReference type="InterPro" id="IPR036527">
    <property type="entry name" value="SCP2_sterol-bd_dom_sf"/>
</dbReference>
<dbReference type="InterPro" id="IPR051554">
    <property type="entry name" value="Acetyltransferase_Eis"/>
</dbReference>
<dbReference type="AlphaFoldDB" id="A0A268HDF2"/>
<organism evidence="2 3">
    <name type="scientific">Terribacillus saccharophilus</name>
    <dbReference type="NCBI Taxonomy" id="361277"/>
    <lineage>
        <taxon>Bacteria</taxon>
        <taxon>Bacillati</taxon>
        <taxon>Bacillota</taxon>
        <taxon>Bacilli</taxon>
        <taxon>Bacillales</taxon>
        <taxon>Bacillaceae</taxon>
        <taxon>Terribacillus</taxon>
    </lineage>
</organism>
<dbReference type="Proteomes" id="UP000216475">
    <property type="component" value="Unassembled WGS sequence"/>
</dbReference>
<dbReference type="InterPro" id="IPR000182">
    <property type="entry name" value="GNAT_dom"/>
</dbReference>
<gene>
    <name evidence="2" type="ORF">CHI12_08660</name>
</gene>
<dbReference type="InterPro" id="IPR041380">
    <property type="entry name" value="Acetyltransf_17"/>
</dbReference>
<dbReference type="Pfam" id="PF13527">
    <property type="entry name" value="Acetyltransf_9"/>
    <property type="match status" value="1"/>
</dbReference>
<dbReference type="GO" id="GO:0034069">
    <property type="term" value="F:aminoglycoside N-acetyltransferase activity"/>
    <property type="evidence" value="ECO:0007669"/>
    <property type="project" value="TreeGrafter"/>
</dbReference>
<dbReference type="SUPFAM" id="SSF55718">
    <property type="entry name" value="SCP-like"/>
    <property type="match status" value="1"/>
</dbReference>
<dbReference type="PANTHER" id="PTHR37817">
    <property type="entry name" value="N-ACETYLTRANSFERASE EIS"/>
    <property type="match status" value="1"/>
</dbReference>
<dbReference type="InterPro" id="IPR016181">
    <property type="entry name" value="Acyl_CoA_acyltransferase"/>
</dbReference>
<dbReference type="EMBL" id="NPBH01000031">
    <property type="protein sequence ID" value="PAE07901.1"/>
    <property type="molecule type" value="Genomic_DNA"/>
</dbReference>